<dbReference type="InterPro" id="IPR013525">
    <property type="entry name" value="ABC2_TM"/>
</dbReference>
<keyword evidence="8 10" id="KW-1133">Transmembrane helix</keyword>
<dbReference type="InterPro" id="IPR005285">
    <property type="entry name" value="Drug-R_PDR/CDR"/>
</dbReference>
<organism evidence="12 13">
    <name type="scientific">Candidozyma duobushaemuli</name>
    <dbReference type="NCBI Taxonomy" id="1231522"/>
    <lineage>
        <taxon>Eukaryota</taxon>
        <taxon>Fungi</taxon>
        <taxon>Dikarya</taxon>
        <taxon>Ascomycota</taxon>
        <taxon>Saccharomycotina</taxon>
        <taxon>Pichiomycetes</taxon>
        <taxon>Metschnikowiaceae</taxon>
        <taxon>Candidozyma</taxon>
    </lineage>
</organism>
<feature type="transmembrane region" description="Helical" evidence="10">
    <location>
        <begin position="1383"/>
        <end position="1405"/>
    </location>
</feature>
<keyword evidence="5" id="KW-0677">Repeat</keyword>
<dbReference type="PROSITE" id="PS50893">
    <property type="entry name" value="ABC_TRANSPORTER_2"/>
    <property type="match status" value="2"/>
</dbReference>
<dbReference type="Gene3D" id="3.40.50.300">
    <property type="entry name" value="P-loop containing nucleotide triphosphate hydrolases"/>
    <property type="match status" value="2"/>
</dbReference>
<dbReference type="VEuPathDB" id="FungiDB:CXQ87_002379"/>
<feature type="transmembrane region" description="Helical" evidence="10">
    <location>
        <begin position="622"/>
        <end position="643"/>
    </location>
</feature>
<evidence type="ECO:0000313" key="13">
    <source>
        <dbReference type="Proteomes" id="UP000244406"/>
    </source>
</evidence>
<evidence type="ECO:0000256" key="8">
    <source>
        <dbReference type="ARBA" id="ARBA00022989"/>
    </source>
</evidence>
<keyword evidence="9 10" id="KW-0472">Membrane</keyword>
<name>A0A2V1ABP8_9ASCO</name>
<dbReference type="InterPro" id="IPR034003">
    <property type="entry name" value="ABCG_PDR_2"/>
</dbReference>
<dbReference type="InterPro" id="IPR003439">
    <property type="entry name" value="ABC_transporter-like_ATP-bd"/>
</dbReference>
<evidence type="ECO:0000259" key="11">
    <source>
        <dbReference type="PROSITE" id="PS50893"/>
    </source>
</evidence>
<evidence type="ECO:0000256" key="1">
    <source>
        <dbReference type="ARBA" id="ARBA00004141"/>
    </source>
</evidence>
<dbReference type="InterPro" id="IPR003593">
    <property type="entry name" value="AAA+_ATPase"/>
</dbReference>
<feature type="transmembrane region" description="Helical" evidence="10">
    <location>
        <begin position="1411"/>
        <end position="1429"/>
    </location>
</feature>
<feature type="transmembrane region" description="Helical" evidence="10">
    <location>
        <begin position="1293"/>
        <end position="1312"/>
    </location>
</feature>
<dbReference type="CDD" id="cd03233">
    <property type="entry name" value="ABCG_PDR_domain1"/>
    <property type="match status" value="1"/>
</dbReference>
<comment type="similarity">
    <text evidence="2">Belongs to the ABC transporter superfamily. ABCG family. PDR (TC 3.A.1.205) subfamily.</text>
</comment>
<dbReference type="GO" id="GO:0016887">
    <property type="term" value="F:ATP hydrolysis activity"/>
    <property type="evidence" value="ECO:0007669"/>
    <property type="project" value="InterPro"/>
</dbReference>
<dbReference type="FunFam" id="3.40.50.300:FF:000054">
    <property type="entry name" value="ABC multidrug transporter atrF"/>
    <property type="match status" value="1"/>
</dbReference>
<dbReference type="SUPFAM" id="SSF52540">
    <property type="entry name" value="P-loop containing nucleoside triphosphate hydrolases"/>
    <property type="match status" value="2"/>
</dbReference>
<evidence type="ECO:0000313" key="12">
    <source>
        <dbReference type="EMBL" id="PVH14251.1"/>
    </source>
</evidence>
<dbReference type="Pfam" id="PF01061">
    <property type="entry name" value="ABC2_membrane"/>
    <property type="match status" value="2"/>
</dbReference>
<dbReference type="Pfam" id="PF00005">
    <property type="entry name" value="ABC_tran"/>
    <property type="match status" value="2"/>
</dbReference>
<feature type="transmembrane region" description="Helical" evidence="10">
    <location>
        <begin position="835"/>
        <end position="855"/>
    </location>
</feature>
<reference evidence="12 13" key="1">
    <citation type="submission" date="2017-12" db="EMBL/GenBank/DDBJ databases">
        <title>Genome Sequence of the Amphotericin B-resistant Candida duobushaemulonii strain, B09383.</title>
        <authorList>
            <person name="Chow N.A."/>
            <person name="Gade L."/>
            <person name="Batra D."/>
            <person name="Rowe L.A."/>
            <person name="Loparev V.N."/>
            <person name="Litvintseva A.P."/>
        </authorList>
    </citation>
    <scope>NUCLEOTIDE SEQUENCE [LARGE SCALE GENOMIC DNA]</scope>
    <source>
        <strain evidence="12 13">B09383</strain>
    </source>
</reference>
<dbReference type="GeneID" id="37002379"/>
<feature type="transmembrane region" description="Helical" evidence="10">
    <location>
        <begin position="588"/>
        <end position="610"/>
    </location>
</feature>
<dbReference type="InterPro" id="IPR027417">
    <property type="entry name" value="P-loop_NTPase"/>
</dbReference>
<dbReference type="Pfam" id="PF06422">
    <property type="entry name" value="PDR_CDR"/>
    <property type="match status" value="1"/>
</dbReference>
<keyword evidence="4 10" id="KW-0812">Transmembrane</keyword>
<feature type="transmembrane region" description="Helical" evidence="10">
    <location>
        <begin position="699"/>
        <end position="718"/>
    </location>
</feature>
<feature type="transmembrane region" description="Helical" evidence="10">
    <location>
        <begin position="1332"/>
        <end position="1362"/>
    </location>
</feature>
<evidence type="ECO:0000256" key="4">
    <source>
        <dbReference type="ARBA" id="ARBA00022692"/>
    </source>
</evidence>
<dbReference type="InterPro" id="IPR043926">
    <property type="entry name" value="ABCG_dom"/>
</dbReference>
<dbReference type="GO" id="GO:0140359">
    <property type="term" value="F:ABC-type transporter activity"/>
    <property type="evidence" value="ECO:0007669"/>
    <property type="project" value="InterPro"/>
</dbReference>
<feature type="transmembrane region" description="Helical" evidence="10">
    <location>
        <begin position="730"/>
        <end position="749"/>
    </location>
</feature>
<keyword evidence="13" id="KW-1185">Reference proteome</keyword>
<dbReference type="PANTHER" id="PTHR19241">
    <property type="entry name" value="ATP-BINDING CASSETTE TRANSPORTER"/>
    <property type="match status" value="1"/>
</dbReference>
<gene>
    <name evidence="12" type="ORF">CXQ87_002379</name>
</gene>
<evidence type="ECO:0000256" key="2">
    <source>
        <dbReference type="ARBA" id="ARBA00006012"/>
    </source>
</evidence>
<keyword evidence="6" id="KW-0547">Nucleotide-binding</keyword>
<feature type="domain" description="ABC transporter" evidence="11">
    <location>
        <begin position="228"/>
        <end position="478"/>
    </location>
</feature>
<dbReference type="Pfam" id="PF19055">
    <property type="entry name" value="ABC2_membrane_7"/>
    <property type="match status" value="1"/>
</dbReference>
<keyword evidence="7" id="KW-0067">ATP-binding</keyword>
<dbReference type="GO" id="GO:0016020">
    <property type="term" value="C:membrane"/>
    <property type="evidence" value="ECO:0007669"/>
    <property type="project" value="UniProtKB-SubCell"/>
</dbReference>
<dbReference type="CDD" id="cd03232">
    <property type="entry name" value="ABCG_PDR_domain2"/>
    <property type="match status" value="1"/>
</dbReference>
<dbReference type="Pfam" id="PF14510">
    <property type="entry name" value="ABC_trans_N"/>
    <property type="match status" value="1"/>
</dbReference>
<evidence type="ECO:0000256" key="6">
    <source>
        <dbReference type="ARBA" id="ARBA00022741"/>
    </source>
</evidence>
<dbReference type="Gene3D" id="3.30.70.1060">
    <property type="entry name" value="Dimeric alpha+beta barrel"/>
    <property type="match status" value="1"/>
</dbReference>
<dbReference type="Proteomes" id="UP000244406">
    <property type="component" value="Unassembled WGS sequence"/>
</dbReference>
<evidence type="ECO:0000256" key="10">
    <source>
        <dbReference type="SAM" id="Phobius"/>
    </source>
</evidence>
<dbReference type="GO" id="GO:1990961">
    <property type="term" value="P:xenobiotic detoxification by transmembrane export across the plasma membrane"/>
    <property type="evidence" value="ECO:0007669"/>
    <property type="project" value="InterPro"/>
</dbReference>
<dbReference type="InterPro" id="IPR029481">
    <property type="entry name" value="ABC_trans_N"/>
</dbReference>
<evidence type="ECO:0000256" key="3">
    <source>
        <dbReference type="ARBA" id="ARBA00022448"/>
    </source>
</evidence>
<protein>
    <recommendedName>
        <fullName evidence="11">ABC transporter domain-containing protein</fullName>
    </recommendedName>
</protein>
<dbReference type="InterPro" id="IPR034001">
    <property type="entry name" value="ABCG_PDR_1"/>
</dbReference>
<dbReference type="SMART" id="SM00382">
    <property type="entry name" value="AAA"/>
    <property type="match status" value="2"/>
</dbReference>
<dbReference type="EMBL" id="PKFP01000001">
    <property type="protein sequence ID" value="PVH14251.1"/>
    <property type="molecule type" value="Genomic_DNA"/>
</dbReference>
<feature type="transmembrane region" description="Helical" evidence="10">
    <location>
        <begin position="1532"/>
        <end position="1553"/>
    </location>
</feature>
<proteinExistence type="inferred from homology"/>
<dbReference type="SUPFAM" id="SSF54909">
    <property type="entry name" value="Dimeric alpha+beta barrel"/>
    <property type="match status" value="1"/>
</dbReference>
<dbReference type="InterPro" id="IPR011008">
    <property type="entry name" value="Dimeric_a/b-barrel"/>
</dbReference>
<evidence type="ECO:0000256" key="5">
    <source>
        <dbReference type="ARBA" id="ARBA00022737"/>
    </source>
</evidence>
<dbReference type="GO" id="GO:0005524">
    <property type="term" value="F:ATP binding"/>
    <property type="evidence" value="ECO:0007669"/>
    <property type="project" value="UniProtKB-KW"/>
</dbReference>
<dbReference type="InterPro" id="IPR010929">
    <property type="entry name" value="PDR_CDR_ABC"/>
</dbReference>
<keyword evidence="3" id="KW-0813">Transport</keyword>
<dbReference type="RefSeq" id="XP_025335191.1">
    <property type="nucleotide sequence ID" value="XM_025480891.1"/>
</dbReference>
<feature type="domain" description="ABC transporter" evidence="11">
    <location>
        <begin position="924"/>
        <end position="1167"/>
    </location>
</feature>
<dbReference type="NCBIfam" id="TIGR00956">
    <property type="entry name" value="3a01205"/>
    <property type="match status" value="1"/>
</dbReference>
<feature type="transmembrane region" description="Helical" evidence="10">
    <location>
        <begin position="1261"/>
        <end position="1281"/>
    </location>
</feature>
<accession>A0A2V1ABP8</accession>
<comment type="caution">
    <text evidence="12">The sequence shown here is derived from an EMBL/GenBank/DDBJ whole genome shotgun (WGS) entry which is preliminary data.</text>
</comment>
<evidence type="ECO:0000256" key="9">
    <source>
        <dbReference type="ARBA" id="ARBA00023136"/>
    </source>
</evidence>
<evidence type="ECO:0000256" key="7">
    <source>
        <dbReference type="ARBA" id="ARBA00022840"/>
    </source>
</evidence>
<sequence>MAKIEWNVIVFDKPGVDRTPVRAEHVQGIPATVNDGIVTSVGAIYKDVEKTQFAGSTFHLYAESKEEIIEFLKKDVYYKSGIWDLDSVIANPVGIAARIGKAMPGQYEGFTDEVARDIKMLARTATNHSGTGESVNHSLTKALSQLSVPGVNPMDQTSDPRLDPNSDDFDSKFWVKNMHSLACSDPDYYKPASLGVVYKGLRAYGQAADADYQSNFGNAVYKNVSQFIQNWSGSYREKTRFDILKPMDGIIEPGSVTVVLGRPGAGCSTFLKTIASQTHGFHIDNNSVISYDGLTPNEIKKHFRGDVIYCAETESHFPQMTVQQTLEFAAKMRTPKNRPEGISRTDYAKHMSEVAMATYGLSHTRNTKVGNEYIRGVSGGERKRVSIAEVHLSRACLQCWDNSTRGLDSATALEFVRALKTSATVTKTTPLIAIYQCSQDAYDLFDNVILLYEGYQIYNGSAREAKEFFTNMGYHCPQRQTTADFLTSLTNPLEREVREGFENKVPRTPKEFYDYWQASQERSNILKKIDDYLGSREIEDKRKQFSESHNARQAKNSRAKSPYTVSFGMQVKYLMQRNFSRTKGDPSITLFSVIGNVIMSVIVSTMFIDLNPDTDSFYRRTAVLFFAVLLNAFGSLLEIFSLYESRPIVEKHKTYALYHPAADAFASIITELPPKLIQCICFNLILYFTVHLRKSAGHFFFYLLINFSCTLAMSHLFRCIGAATKSLSSAMTPASLLLTAMTIFTGFVIPPQDMHGWCRWINYIDVVAYAFEALIANEFHGRDFPCSLYVPTGPGYPSSGDSVICSERGANAGEDFVNGDEFIRLSFEYENANKWRNWGIVMAFAIFFFCVYIYLVEINKGAMQNGEILVFQESALRKRRKQLKENNDLESATLEEKLKGEDLFEDDDDSDISDKKLPNTSDIFHWRNLTYQVKIKSEHRVILNGVDGWVKPGQVTALMGASGAGKTTLLNALSERLTSGDVTDGKRMVNGRELDSAFQRSIGYVQQQDLHLQTSTVREALKFSAYLRQPSSVSKAEKDEYVEYIIRLLEMTKYADAVVGVPGEGLNVEQRKRLTIAVELVAKPRLLVFLDEPTSGLDSQTAWSICKLIRKLADHGQAILCTIHQPSAILMKEFDRLLFLQKGGETVYFGDLGENCQTMIDYFEGEGAPKCPPHANPAEWMLEVIGAAPGSHADRNYHEVWRQSKAYQEVIDELDDMDRELPKRPVSEDPEKYKKYARGLWAQYQSVVRRVFQQYWRTPSYTYSKVLLSILASIFNGFTFFKADKSQQGLQNQMFSVFMFMVVFNTLIQQYLPHFVAQRDLYEVRERPSRTYSWITFILALVTAEIPWNILCGTLAFFVWYYPIGFYNNATPTDTVNERGATMWFAIVLFYIYTSTMGQLCISFSELANNAANLASLLFSMSLMFCGVLSSKEDMPRFWIFMYRCSPFTYFVSTVLSVGLANSDVTCSDVELLRFPPEEGTCGEYMANYMSFAGGYLVDENATDQCEFCTVSSTNVFLESIGSEYNHRWRDLGIFIAYIFINIIGTLFFYWLARVPKRSREKRQ</sequence>
<comment type="subcellular location">
    <subcellularLocation>
        <location evidence="1">Membrane</location>
        <topology evidence="1">Multi-pass membrane protein</topology>
    </subcellularLocation>
</comment>